<gene>
    <name evidence="3 5" type="primary">scpA</name>
    <name evidence="4" type="ORF">LES8486_00281</name>
    <name evidence="5" type="ORF">LES9216_00428</name>
</gene>
<dbReference type="Gene3D" id="6.10.250.2410">
    <property type="match status" value="1"/>
</dbReference>
<dbReference type="PANTHER" id="PTHR33969">
    <property type="entry name" value="SEGREGATION AND CONDENSATION PROTEIN A"/>
    <property type="match status" value="1"/>
</dbReference>
<dbReference type="EMBL" id="OKQR01000001">
    <property type="protein sequence ID" value="SPD91306.1"/>
    <property type="molecule type" value="Genomic_DNA"/>
</dbReference>
<comment type="subcellular location">
    <subcellularLocation>
        <location evidence="3">Cytoplasm</location>
    </subcellularLocation>
    <text evidence="3">Associated with two foci at the outer edges of the nucleoid region in young cells, and at four foci within both cell halves in older cells.</text>
</comment>
<dbReference type="InterPro" id="IPR003768">
    <property type="entry name" value="ScpA"/>
</dbReference>
<evidence type="ECO:0000256" key="3">
    <source>
        <dbReference type="HAMAP-Rule" id="MF_01805"/>
    </source>
</evidence>
<dbReference type="Proteomes" id="UP000237923">
    <property type="component" value="Unassembled WGS sequence"/>
</dbReference>
<dbReference type="GO" id="GO:0007059">
    <property type="term" value="P:chromosome segregation"/>
    <property type="evidence" value="ECO:0007669"/>
    <property type="project" value="UniProtKB-UniRule"/>
</dbReference>
<dbReference type="GO" id="GO:0005737">
    <property type="term" value="C:cytoplasm"/>
    <property type="evidence" value="ECO:0007669"/>
    <property type="project" value="UniProtKB-SubCell"/>
</dbReference>
<comment type="similarity">
    <text evidence="3">Belongs to the ScpA family.</text>
</comment>
<evidence type="ECO:0000313" key="4">
    <source>
        <dbReference type="EMBL" id="SPD91306.1"/>
    </source>
</evidence>
<keyword evidence="3" id="KW-0963">Cytoplasm</keyword>
<reference evidence="4 7" key="2">
    <citation type="submission" date="2018-02" db="EMBL/GenBank/DDBJ databases">
        <authorList>
            <person name="Rodrigo-Torres L."/>
            <person name="Arahal R. D."/>
            <person name="Lucena T."/>
        </authorList>
    </citation>
    <scope>NUCLEOTIDE SEQUENCE [LARGE SCALE GENOMIC DNA]</scope>
    <source>
        <strain evidence="4 7">CECT 8486</strain>
    </source>
</reference>
<keyword evidence="3" id="KW-0131">Cell cycle</keyword>
<evidence type="ECO:0000313" key="6">
    <source>
        <dbReference type="Proteomes" id="UP000237923"/>
    </source>
</evidence>
<dbReference type="Gene3D" id="1.10.10.580">
    <property type="entry name" value="Structural maintenance of chromosome 1. Chain E"/>
    <property type="match status" value="1"/>
</dbReference>
<dbReference type="Proteomes" id="UP000239237">
    <property type="component" value="Unassembled WGS sequence"/>
</dbReference>
<dbReference type="GeneID" id="99674354"/>
<comment type="subunit">
    <text evidence="3">Component of a cohesin-like complex composed of ScpA, ScpB and the Smc homodimer, in which ScpA and ScpB bind to the head domain of Smc. The presence of the three proteins is required for the association of the complex with DNA.</text>
</comment>
<dbReference type="KEGG" id="lsu:A6B45_06080"/>
<dbReference type="GO" id="GO:0006260">
    <property type="term" value="P:DNA replication"/>
    <property type="evidence" value="ECO:0007669"/>
    <property type="project" value="UniProtKB-UniRule"/>
</dbReference>
<reference evidence="5 6" key="1">
    <citation type="submission" date="2018-02" db="EMBL/GenBank/DDBJ databases">
        <authorList>
            <person name="Cohen D.B."/>
            <person name="Kent A.D."/>
        </authorList>
    </citation>
    <scope>NUCLEOTIDE SEQUENCE [LARGE SCALE GENOMIC DNA]</scope>
    <source>
        <strain evidence="5 6">CECT 9216</strain>
    </source>
</reference>
<sequence>MEKSNIAQNGLTIKLSDFEGPIDLLLHLIKKSEMNIFDLQIADITSQYLDFIHAQQAMQLDVASEYLVMAATLVKIKSADLLPEEEPDDYAVDEEYADPREELMLQLLTYKQFQVASESLREREQLKQQSFPRTQMKAPDNLEQPITLAPGLSLGDLQTAFAQLLRRKKQEKPIRRHVTAETYSLKEAVNNINKHFLQHQTGEMIPFASFFDDIYEREHLVVTFLALLEMAKDKRLKLHQEHQQQEIYVEIEAFGEDE</sequence>
<evidence type="ECO:0000256" key="2">
    <source>
        <dbReference type="ARBA" id="ARBA00044777"/>
    </source>
</evidence>
<dbReference type="EMBL" id="OKQU01000001">
    <property type="protein sequence ID" value="SPE06531.1"/>
    <property type="molecule type" value="Genomic_DNA"/>
</dbReference>
<protein>
    <recommendedName>
        <fullName evidence="2 3">Segregation and condensation protein A</fullName>
    </recommendedName>
</protein>
<dbReference type="PANTHER" id="PTHR33969:SF2">
    <property type="entry name" value="SEGREGATION AND CONDENSATION PROTEIN A"/>
    <property type="match status" value="1"/>
</dbReference>
<evidence type="ECO:0000256" key="1">
    <source>
        <dbReference type="ARBA" id="ARBA00022829"/>
    </source>
</evidence>
<evidence type="ECO:0000313" key="5">
    <source>
        <dbReference type="EMBL" id="SPE06531.1"/>
    </source>
</evidence>
<organism evidence="5 6">
    <name type="scientific">Leuconostoc suionicum</name>
    <dbReference type="NCBI Taxonomy" id="1511761"/>
    <lineage>
        <taxon>Bacteria</taxon>
        <taxon>Bacillati</taxon>
        <taxon>Bacillota</taxon>
        <taxon>Bacilli</taxon>
        <taxon>Lactobacillales</taxon>
        <taxon>Lactobacillaceae</taxon>
        <taxon>Leuconostoc</taxon>
    </lineage>
</organism>
<comment type="function">
    <text evidence="3">Participates in chromosomal partition during cell division. May act via the formation of a condensin-like complex containing Smc and ScpB that pull DNA away from mid-cell into both cell halves.</text>
</comment>
<proteinExistence type="inferred from homology"/>
<keyword evidence="1 3" id="KW-0159">Chromosome partition</keyword>
<dbReference type="GO" id="GO:0051301">
    <property type="term" value="P:cell division"/>
    <property type="evidence" value="ECO:0007669"/>
    <property type="project" value="UniProtKB-KW"/>
</dbReference>
<dbReference type="AlphaFoldDB" id="A0A2N9K889"/>
<keyword evidence="7" id="KW-1185">Reference proteome</keyword>
<evidence type="ECO:0000313" key="7">
    <source>
        <dbReference type="Proteomes" id="UP000239237"/>
    </source>
</evidence>
<dbReference type="Pfam" id="PF02616">
    <property type="entry name" value="SMC_ScpA"/>
    <property type="match status" value="1"/>
</dbReference>
<dbReference type="RefSeq" id="WP_072613809.1">
    <property type="nucleotide sequence ID" value="NZ_AP017935.1"/>
</dbReference>
<dbReference type="HAMAP" id="MF_01805">
    <property type="entry name" value="ScpA"/>
    <property type="match status" value="1"/>
</dbReference>
<name>A0A2N9K889_9LACO</name>
<keyword evidence="3" id="KW-0132">Cell division</keyword>
<accession>A0A2N9K889</accession>
<dbReference type="InterPro" id="IPR023093">
    <property type="entry name" value="ScpA-like_C"/>
</dbReference>